<proteinExistence type="predicted"/>
<keyword evidence="1" id="KW-0472">Membrane</keyword>
<feature type="transmembrane region" description="Helical" evidence="1">
    <location>
        <begin position="56"/>
        <end position="74"/>
    </location>
</feature>
<feature type="transmembrane region" description="Helical" evidence="1">
    <location>
        <begin position="179"/>
        <end position="203"/>
    </location>
</feature>
<dbReference type="PANTHER" id="PTHR36111">
    <property type="entry name" value="INNER MEMBRANE PROTEIN-RELATED"/>
    <property type="match status" value="1"/>
</dbReference>
<protein>
    <submittedName>
        <fullName evidence="2">DUF554 domain-containing protein</fullName>
    </submittedName>
</protein>
<evidence type="ECO:0000313" key="3">
    <source>
        <dbReference type="Proteomes" id="UP000228781"/>
    </source>
</evidence>
<comment type="caution">
    <text evidence="2">The sequence shown here is derived from an EMBL/GenBank/DDBJ whole genome shotgun (WGS) entry which is preliminary data.</text>
</comment>
<dbReference type="InterPro" id="IPR007563">
    <property type="entry name" value="DUF554"/>
</dbReference>
<keyword evidence="1" id="KW-0812">Transmembrane</keyword>
<dbReference type="Proteomes" id="UP000228781">
    <property type="component" value="Unassembled WGS sequence"/>
</dbReference>
<name>A0A2M8EJM1_UNCKA</name>
<gene>
    <name evidence="2" type="ORF">CO059_00980</name>
</gene>
<dbReference type="PANTHER" id="PTHR36111:SF2">
    <property type="entry name" value="INNER MEMBRANE PROTEIN"/>
    <property type="match status" value="1"/>
</dbReference>
<feature type="transmembrane region" description="Helical" evidence="1">
    <location>
        <begin position="215"/>
        <end position="235"/>
    </location>
</feature>
<dbReference type="Pfam" id="PF04474">
    <property type="entry name" value="DUF554"/>
    <property type="match status" value="1"/>
</dbReference>
<evidence type="ECO:0000256" key="1">
    <source>
        <dbReference type="SAM" id="Phobius"/>
    </source>
</evidence>
<feature type="transmembrane region" description="Helical" evidence="1">
    <location>
        <begin position="6"/>
        <end position="25"/>
    </location>
</feature>
<sequence length="236" mass="25011">MGCTIVNTVVVLVAGVIGLCLRGRLSEKYGDAVKEALGLAAIPIGVSLYLGTKNPLIVLIATTLGFLWGCLWCLQGRLDKVGGWLEKHTRFLERLVPHRKGDSFTNAFVTASVVSLIGPLAIMGPIQAGVTGDCNLIYTKCIFDFFATVVFAAGMGVGVLFSAFSVLLFQGAITFASSWVGQILTEAMIVEMTAVGGVLIMAMGIHVSGIKKIDVGNFLLAIPLAPIITYLWGVVF</sequence>
<dbReference type="AlphaFoldDB" id="A0A2M8EJM1"/>
<keyword evidence="1" id="KW-1133">Transmembrane helix</keyword>
<dbReference type="EMBL" id="PFSK01000014">
    <property type="protein sequence ID" value="PJC22939.1"/>
    <property type="molecule type" value="Genomic_DNA"/>
</dbReference>
<evidence type="ECO:0000313" key="2">
    <source>
        <dbReference type="EMBL" id="PJC22939.1"/>
    </source>
</evidence>
<organism evidence="2 3">
    <name type="scientific">candidate division WWE3 bacterium CG_4_9_14_0_2_um_filter_48_10</name>
    <dbReference type="NCBI Taxonomy" id="1975078"/>
    <lineage>
        <taxon>Bacteria</taxon>
        <taxon>Katanobacteria</taxon>
    </lineage>
</organism>
<feature type="transmembrane region" description="Helical" evidence="1">
    <location>
        <begin position="145"/>
        <end position="173"/>
    </location>
</feature>
<accession>A0A2M8EJM1</accession>
<reference evidence="3" key="1">
    <citation type="submission" date="2017-09" db="EMBL/GenBank/DDBJ databases">
        <title>Depth-based differentiation of microbial function through sediment-hosted aquifers and enrichment of novel symbionts in the deep terrestrial subsurface.</title>
        <authorList>
            <person name="Probst A.J."/>
            <person name="Ladd B."/>
            <person name="Jarett J.K."/>
            <person name="Geller-Mcgrath D.E."/>
            <person name="Sieber C.M.K."/>
            <person name="Emerson J.B."/>
            <person name="Anantharaman K."/>
            <person name="Thomas B.C."/>
            <person name="Malmstrom R."/>
            <person name="Stieglmeier M."/>
            <person name="Klingl A."/>
            <person name="Woyke T."/>
            <person name="Ryan C.M."/>
            <person name="Banfield J.F."/>
        </authorList>
    </citation>
    <scope>NUCLEOTIDE SEQUENCE [LARGE SCALE GENOMIC DNA]</scope>
</reference>